<accession>A0AAN7WF78</accession>
<dbReference type="EMBL" id="JAVRQU010000005">
    <property type="protein sequence ID" value="KAK5703125.1"/>
    <property type="molecule type" value="Genomic_DNA"/>
</dbReference>
<evidence type="ECO:0000313" key="3">
    <source>
        <dbReference type="EMBL" id="KAK5703125.1"/>
    </source>
</evidence>
<comment type="caution">
    <text evidence="3">The sequence shown here is derived from an EMBL/GenBank/DDBJ whole genome shotgun (WGS) entry which is preliminary data.</text>
</comment>
<feature type="compositionally biased region" description="Polar residues" evidence="2">
    <location>
        <begin position="262"/>
        <end position="277"/>
    </location>
</feature>
<evidence type="ECO:0000256" key="1">
    <source>
        <dbReference type="SAM" id="Coils"/>
    </source>
</evidence>
<evidence type="ECO:0000313" key="4">
    <source>
        <dbReference type="Proteomes" id="UP001310594"/>
    </source>
</evidence>
<reference evidence="3" key="1">
    <citation type="submission" date="2023-08" db="EMBL/GenBank/DDBJ databases">
        <title>Black Yeasts Isolated from many extreme environments.</title>
        <authorList>
            <person name="Coleine C."/>
            <person name="Stajich J.E."/>
            <person name="Selbmann L."/>
        </authorList>
    </citation>
    <scope>NUCLEOTIDE SEQUENCE</scope>
    <source>
        <strain evidence="3">CCFEE 5810</strain>
    </source>
</reference>
<gene>
    <name evidence="3" type="ORF">LTR97_004074</name>
</gene>
<keyword evidence="1" id="KW-0175">Coiled coil</keyword>
<evidence type="ECO:0000256" key="2">
    <source>
        <dbReference type="SAM" id="MobiDB-lite"/>
    </source>
</evidence>
<feature type="compositionally biased region" description="Polar residues" evidence="2">
    <location>
        <begin position="285"/>
        <end position="309"/>
    </location>
</feature>
<dbReference type="Proteomes" id="UP001310594">
    <property type="component" value="Unassembled WGS sequence"/>
</dbReference>
<proteinExistence type="predicted"/>
<feature type="region of interest" description="Disordered" evidence="2">
    <location>
        <begin position="172"/>
        <end position="230"/>
    </location>
</feature>
<name>A0AAN7WF78_9PEZI</name>
<feature type="coiled-coil region" evidence="1">
    <location>
        <begin position="387"/>
        <end position="424"/>
    </location>
</feature>
<feature type="region of interest" description="Disordered" evidence="2">
    <location>
        <begin position="244"/>
        <end position="312"/>
    </location>
</feature>
<protein>
    <submittedName>
        <fullName evidence="3">Uncharacterized protein</fullName>
    </submittedName>
</protein>
<feature type="compositionally biased region" description="Polar residues" evidence="2">
    <location>
        <begin position="187"/>
        <end position="211"/>
    </location>
</feature>
<sequence length="433" mass="48789">MSTANEISVAVEMEGDMVLRDMQTSMLRPDPEQMQYSHLTKDNVLSLPPIKLPSSAKTKTQRLSPWSDRIFFEQACLKVVVERRCSLESRSQSSFQPPEGELLEGELRESYCFRFRIMCKGFDFSKVHADMQAKAEAYQTKAQAALMELPPRLPPFKQGARSEVEVMPSVPQFGAFGDETPAHTRPYQVSQDTSEQTGGRQHRSVTAQETAIPTPRPKLVSTNPSQPGIVRPVGILKRHILEFSPSKTRAQPAAPTPPATASHRQTTHAVPNSTSEEPPQGAVRTETTGSLPKTPSSLIQPRQRPNQAVTAALRAGEEPIEAEPKETQQMQPPTQKHVDVDLTLDDDEDVAEIKQEAGAAHTRMRQVVALAEDDAEDDDELESQKRVMALRKQKIEMEKQRIELEMEEIEFERKMREREREKKRKRVVAKLEK</sequence>
<organism evidence="3 4">
    <name type="scientific">Elasticomyces elasticus</name>
    <dbReference type="NCBI Taxonomy" id="574655"/>
    <lineage>
        <taxon>Eukaryota</taxon>
        <taxon>Fungi</taxon>
        <taxon>Dikarya</taxon>
        <taxon>Ascomycota</taxon>
        <taxon>Pezizomycotina</taxon>
        <taxon>Dothideomycetes</taxon>
        <taxon>Dothideomycetidae</taxon>
        <taxon>Mycosphaerellales</taxon>
        <taxon>Teratosphaeriaceae</taxon>
        <taxon>Elasticomyces</taxon>
    </lineage>
</organism>
<dbReference type="AlphaFoldDB" id="A0AAN7WF78"/>